<dbReference type="EMBL" id="JAFBFI010000004">
    <property type="protein sequence ID" value="MBM7691900.1"/>
    <property type="molecule type" value="Genomic_DNA"/>
</dbReference>
<sequence>MIKKYSLAAAAFVLLFLSGCGGENNTEYGAAGNHPVYNTEKDFVTNSKDGIIPRLLYGGTGKRDRANEEDYPSHPDNAVYQGDGHSRRDQNYHDHLGKNNKQGGAMDVRSSYYTAYDGKLTERLERAAIQNHNVSTARAAVYQDRAIVAVILFKNKNKEKTSKELERTLENSARGKEVTVVTDPGTYNRIDTLDNELRDGGPRTLVDSDLKDLFQNVRK</sequence>
<evidence type="ECO:0000256" key="1">
    <source>
        <dbReference type="SAM" id="MobiDB-lite"/>
    </source>
</evidence>
<evidence type="ECO:0000313" key="3">
    <source>
        <dbReference type="EMBL" id="MBM7691900.1"/>
    </source>
</evidence>
<dbReference type="RefSeq" id="WP_204540320.1">
    <property type="nucleotide sequence ID" value="NZ_JAFBFI010000004.1"/>
</dbReference>
<dbReference type="InterPro" id="IPR019076">
    <property type="entry name" value="Spore_lipoprot_YhcN/YlaJ-like"/>
</dbReference>
<gene>
    <name evidence="3" type="ORF">JOC77_001310</name>
</gene>
<reference evidence="3 4" key="1">
    <citation type="submission" date="2021-01" db="EMBL/GenBank/DDBJ databases">
        <title>Genomic Encyclopedia of Type Strains, Phase IV (KMG-IV): sequencing the most valuable type-strain genomes for metagenomic binning, comparative biology and taxonomic classification.</title>
        <authorList>
            <person name="Goeker M."/>
        </authorList>
    </citation>
    <scope>NUCLEOTIDE SEQUENCE [LARGE SCALE GENOMIC DNA]</scope>
    <source>
        <strain evidence="3 4">DSM 105482</strain>
    </source>
</reference>
<dbReference type="Proteomes" id="UP000823486">
    <property type="component" value="Unassembled WGS sequence"/>
</dbReference>
<accession>A0ABS2QFZ8</accession>
<feature type="compositionally biased region" description="Basic and acidic residues" evidence="1">
    <location>
        <begin position="84"/>
        <end position="97"/>
    </location>
</feature>
<comment type="caution">
    <text evidence="3">The sequence shown here is derived from an EMBL/GenBank/DDBJ whole genome shotgun (WGS) entry which is preliminary data.</text>
</comment>
<feature type="region of interest" description="Disordered" evidence="1">
    <location>
        <begin position="62"/>
        <end position="105"/>
    </location>
</feature>
<feature type="compositionally biased region" description="Basic and acidic residues" evidence="1">
    <location>
        <begin position="62"/>
        <end position="73"/>
    </location>
</feature>
<evidence type="ECO:0000256" key="2">
    <source>
        <dbReference type="SAM" id="SignalP"/>
    </source>
</evidence>
<dbReference type="Pfam" id="PF09580">
    <property type="entry name" value="Spore_YhcN_YlaJ"/>
    <property type="match status" value="1"/>
</dbReference>
<protein>
    <submittedName>
        <fullName evidence="3">Spore cortex protein</fullName>
    </submittedName>
</protein>
<evidence type="ECO:0000313" key="4">
    <source>
        <dbReference type="Proteomes" id="UP000823486"/>
    </source>
</evidence>
<dbReference type="PROSITE" id="PS51257">
    <property type="entry name" value="PROKAR_LIPOPROTEIN"/>
    <property type="match status" value="1"/>
</dbReference>
<keyword evidence="4" id="KW-1185">Reference proteome</keyword>
<feature type="chain" id="PRO_5046110051" evidence="2">
    <location>
        <begin position="23"/>
        <end position="219"/>
    </location>
</feature>
<name>A0ABS2QFZ8_9BACI</name>
<proteinExistence type="predicted"/>
<keyword evidence="2" id="KW-0732">Signal</keyword>
<feature type="signal peptide" evidence="2">
    <location>
        <begin position="1"/>
        <end position="22"/>
    </location>
</feature>
<organism evidence="3 4">
    <name type="scientific">Peribacillus deserti</name>
    <dbReference type="NCBI Taxonomy" id="673318"/>
    <lineage>
        <taxon>Bacteria</taxon>
        <taxon>Bacillati</taxon>
        <taxon>Bacillota</taxon>
        <taxon>Bacilli</taxon>
        <taxon>Bacillales</taxon>
        <taxon>Bacillaceae</taxon>
        <taxon>Peribacillus</taxon>
    </lineage>
</organism>